<keyword evidence="3" id="KW-0479">Metal-binding</keyword>
<keyword evidence="4" id="KW-0862">Zinc</keyword>
<comment type="catalytic activity">
    <reaction evidence="6">
        <text>hydrogencarbonate + H(+) = CO2 + H2O</text>
        <dbReference type="Rhea" id="RHEA:10748"/>
        <dbReference type="ChEBI" id="CHEBI:15377"/>
        <dbReference type="ChEBI" id="CHEBI:15378"/>
        <dbReference type="ChEBI" id="CHEBI:16526"/>
        <dbReference type="ChEBI" id="CHEBI:17544"/>
        <dbReference type="EC" id="4.2.1.1"/>
    </reaction>
</comment>
<evidence type="ECO:0000256" key="7">
    <source>
        <dbReference type="SAM" id="SignalP"/>
    </source>
</evidence>
<accession>A0ABQ5YG56</accession>
<evidence type="ECO:0000256" key="5">
    <source>
        <dbReference type="ARBA" id="ARBA00023239"/>
    </source>
</evidence>
<evidence type="ECO:0000313" key="9">
    <source>
        <dbReference type="EMBL" id="GLR13967.1"/>
    </source>
</evidence>
<dbReference type="SMART" id="SM01057">
    <property type="entry name" value="Carb_anhydrase"/>
    <property type="match status" value="1"/>
</dbReference>
<dbReference type="InterPro" id="IPR041891">
    <property type="entry name" value="Alpha_CA_prokaryot-like"/>
</dbReference>
<feature type="domain" description="Alpha-carbonic anhydrase" evidence="8">
    <location>
        <begin position="23"/>
        <end position="240"/>
    </location>
</feature>
<comment type="caution">
    <text evidence="9">The sequence shown here is derived from an EMBL/GenBank/DDBJ whole genome shotgun (WGS) entry which is preliminary data.</text>
</comment>
<organism evidence="9 10">
    <name type="scientific">Chitinimonas prasina</name>
    <dbReference type="NCBI Taxonomy" id="1434937"/>
    <lineage>
        <taxon>Bacteria</taxon>
        <taxon>Pseudomonadati</taxon>
        <taxon>Pseudomonadota</taxon>
        <taxon>Betaproteobacteria</taxon>
        <taxon>Neisseriales</taxon>
        <taxon>Chitinibacteraceae</taxon>
        <taxon>Chitinimonas</taxon>
    </lineage>
</organism>
<dbReference type="SUPFAM" id="SSF51069">
    <property type="entry name" value="Carbonic anhydrase"/>
    <property type="match status" value="1"/>
</dbReference>
<evidence type="ECO:0000256" key="4">
    <source>
        <dbReference type="ARBA" id="ARBA00022833"/>
    </source>
</evidence>
<feature type="chain" id="PRO_5045945621" description="carbonic anhydrase" evidence="7">
    <location>
        <begin position="21"/>
        <end position="240"/>
    </location>
</feature>
<dbReference type="Proteomes" id="UP001156706">
    <property type="component" value="Unassembled WGS sequence"/>
</dbReference>
<evidence type="ECO:0000256" key="3">
    <source>
        <dbReference type="ARBA" id="ARBA00022723"/>
    </source>
</evidence>
<dbReference type="RefSeq" id="WP_284197062.1">
    <property type="nucleotide sequence ID" value="NZ_BSOG01000003.1"/>
</dbReference>
<dbReference type="InterPro" id="IPR023561">
    <property type="entry name" value="Carbonic_anhydrase_a-class"/>
</dbReference>
<sequence length="240" mass="26790">MKITPCLLAAALLACTSASAEETHWSYHGKHGPKHWGGLCNSGHEQSPVNIDTARVEHALLPDIEFNYHDSSTQVVNNGHTVQLNYDSGSSIRLGQDEYRLLQFHFHTPAEETVNGQRYDLVAHLVHKNDAGQLAVVAVLLNTGKENAFLKQFWHKIPPPKETATDDSRINVARLLPAITRYYTLPGSLTTPACSEGVRWLILKVPGSLSRQQLADFKKHYKMNARPVQALNQRTIQVGW</sequence>
<dbReference type="InterPro" id="IPR001148">
    <property type="entry name" value="CA_dom"/>
</dbReference>
<dbReference type="CDD" id="cd03124">
    <property type="entry name" value="alpha_CA_prokaryotic_like"/>
    <property type="match status" value="1"/>
</dbReference>
<evidence type="ECO:0000256" key="2">
    <source>
        <dbReference type="ARBA" id="ARBA00012925"/>
    </source>
</evidence>
<evidence type="ECO:0000313" key="10">
    <source>
        <dbReference type="Proteomes" id="UP001156706"/>
    </source>
</evidence>
<protein>
    <recommendedName>
        <fullName evidence="2">carbonic anhydrase</fullName>
        <ecNumber evidence="2">4.2.1.1</ecNumber>
    </recommendedName>
</protein>
<proteinExistence type="inferred from homology"/>
<dbReference type="PROSITE" id="PS51144">
    <property type="entry name" value="ALPHA_CA_2"/>
    <property type="match status" value="1"/>
</dbReference>
<dbReference type="PANTHER" id="PTHR18952">
    <property type="entry name" value="CARBONIC ANHYDRASE"/>
    <property type="match status" value="1"/>
</dbReference>
<dbReference type="InterPro" id="IPR036398">
    <property type="entry name" value="CA_dom_sf"/>
</dbReference>
<evidence type="ECO:0000259" key="8">
    <source>
        <dbReference type="PROSITE" id="PS51144"/>
    </source>
</evidence>
<dbReference type="PROSITE" id="PS51257">
    <property type="entry name" value="PROKAR_LIPOPROTEIN"/>
    <property type="match status" value="1"/>
</dbReference>
<reference evidence="10" key="1">
    <citation type="journal article" date="2019" name="Int. J. Syst. Evol. Microbiol.">
        <title>The Global Catalogue of Microorganisms (GCM) 10K type strain sequencing project: providing services to taxonomists for standard genome sequencing and annotation.</title>
        <authorList>
            <consortium name="The Broad Institute Genomics Platform"/>
            <consortium name="The Broad Institute Genome Sequencing Center for Infectious Disease"/>
            <person name="Wu L."/>
            <person name="Ma J."/>
        </authorList>
    </citation>
    <scope>NUCLEOTIDE SEQUENCE [LARGE SCALE GENOMIC DNA]</scope>
    <source>
        <strain evidence="10">NBRC 110044</strain>
    </source>
</reference>
<dbReference type="Gene3D" id="3.10.200.10">
    <property type="entry name" value="Alpha carbonic anhydrase"/>
    <property type="match status" value="1"/>
</dbReference>
<keyword evidence="5" id="KW-0456">Lyase</keyword>
<evidence type="ECO:0000256" key="1">
    <source>
        <dbReference type="ARBA" id="ARBA00010718"/>
    </source>
</evidence>
<keyword evidence="7" id="KW-0732">Signal</keyword>
<name>A0ABQ5YG56_9NEIS</name>
<comment type="similarity">
    <text evidence="1">Belongs to the alpha-carbonic anhydrase family.</text>
</comment>
<dbReference type="EC" id="4.2.1.1" evidence="2"/>
<keyword evidence="10" id="KW-1185">Reference proteome</keyword>
<dbReference type="EMBL" id="BSOG01000003">
    <property type="protein sequence ID" value="GLR13967.1"/>
    <property type="molecule type" value="Genomic_DNA"/>
</dbReference>
<dbReference type="Pfam" id="PF00194">
    <property type="entry name" value="Carb_anhydrase"/>
    <property type="match status" value="1"/>
</dbReference>
<feature type="signal peptide" evidence="7">
    <location>
        <begin position="1"/>
        <end position="20"/>
    </location>
</feature>
<dbReference type="PANTHER" id="PTHR18952:SF265">
    <property type="entry name" value="CARBONIC ANHYDRASE"/>
    <property type="match status" value="1"/>
</dbReference>
<evidence type="ECO:0000256" key="6">
    <source>
        <dbReference type="ARBA" id="ARBA00048348"/>
    </source>
</evidence>
<gene>
    <name evidence="9" type="ORF">GCM10007907_27570</name>
</gene>